<accession>A0A7D9D666</accession>
<evidence type="ECO:0000256" key="4">
    <source>
        <dbReference type="ARBA" id="ARBA00023157"/>
    </source>
</evidence>
<feature type="signal peptide" evidence="6">
    <location>
        <begin position="1"/>
        <end position="21"/>
    </location>
</feature>
<sequence length="357" mass="40491">MWKMNSFCVLLTLALFSLVREFGVCEASPSGTNTEKGLQKRKSRSKSDTKCTPRMEGQLRYISGIIQICHSKSWTPITNLLNSSPRQGTLPRSCLDAKFKGLDRGKGDGFYWLNPSGIDDLKNSFVAYCDMTTAGGGWMLAAKITHDFAWICPERKGSSCFNSDVNPLRANLFHSSHARDFVDLRITNDENSGVHLKKTLIRKIFESGLQSVRFTFVTANQGWTPSEDAYAAFNREKSNSMFVNKSWVEYSLGRMDYTWNVIKHERGGFKFTGSILCWGSNVETSYRFYEHGLHLGSAALGNKKCHLANDETEIMLKSHYTRVDETGRTATWDRAQFGFLTSRFLQVPCKRIAIWVR</sequence>
<proteinExistence type="predicted"/>
<dbReference type="InterPro" id="IPR036056">
    <property type="entry name" value="Fibrinogen-like_C"/>
</dbReference>
<dbReference type="EMBL" id="CACRXK020000011">
    <property type="protein sequence ID" value="CAB3976745.1"/>
    <property type="molecule type" value="Genomic_DNA"/>
</dbReference>
<evidence type="ECO:0000256" key="3">
    <source>
        <dbReference type="ARBA" id="ARBA00022837"/>
    </source>
</evidence>
<dbReference type="GO" id="GO:0046872">
    <property type="term" value="F:metal ion binding"/>
    <property type="evidence" value="ECO:0007669"/>
    <property type="project" value="UniProtKB-KW"/>
</dbReference>
<keyword evidence="6" id="KW-0732">Signal</keyword>
<keyword evidence="8" id="KW-1185">Reference proteome</keyword>
<keyword evidence="2" id="KW-0430">Lectin</keyword>
<dbReference type="PANTHER" id="PTHR16146:SF46">
    <property type="entry name" value="INTELECTIN-1A-RELATED"/>
    <property type="match status" value="1"/>
</dbReference>
<dbReference type="NCBIfam" id="NF040941">
    <property type="entry name" value="GGGWT_bact"/>
    <property type="match status" value="1"/>
</dbReference>
<reference evidence="7" key="1">
    <citation type="submission" date="2020-04" db="EMBL/GenBank/DDBJ databases">
        <authorList>
            <person name="Alioto T."/>
            <person name="Alioto T."/>
            <person name="Gomez Garrido J."/>
        </authorList>
    </citation>
    <scope>NUCLEOTIDE SEQUENCE</scope>
    <source>
        <strain evidence="7">A484AB</strain>
    </source>
</reference>
<dbReference type="GO" id="GO:0070492">
    <property type="term" value="F:oligosaccharide binding"/>
    <property type="evidence" value="ECO:0007669"/>
    <property type="project" value="TreeGrafter"/>
</dbReference>
<dbReference type="OrthoDB" id="5971203at2759"/>
<organism evidence="7 8">
    <name type="scientific">Paramuricea clavata</name>
    <name type="common">Red gorgonian</name>
    <name type="synonym">Violescent sea-whip</name>
    <dbReference type="NCBI Taxonomy" id="317549"/>
    <lineage>
        <taxon>Eukaryota</taxon>
        <taxon>Metazoa</taxon>
        <taxon>Cnidaria</taxon>
        <taxon>Anthozoa</taxon>
        <taxon>Octocorallia</taxon>
        <taxon>Malacalcyonacea</taxon>
        <taxon>Plexauridae</taxon>
        <taxon>Paramuricea</taxon>
    </lineage>
</organism>
<feature type="chain" id="PRO_5043703027" evidence="6">
    <location>
        <begin position="22"/>
        <end position="357"/>
    </location>
</feature>
<name>A0A7D9D666_PARCT</name>
<gene>
    <name evidence="7" type="ORF">PACLA_8A076106</name>
</gene>
<dbReference type="AlphaFoldDB" id="A0A7D9D666"/>
<dbReference type="Gene3D" id="3.90.215.10">
    <property type="entry name" value="Gamma Fibrinogen, chain A, domain 1"/>
    <property type="match status" value="1"/>
</dbReference>
<dbReference type="PROSITE" id="PS51406">
    <property type="entry name" value="FIBRINOGEN_C_2"/>
    <property type="match status" value="1"/>
</dbReference>
<evidence type="ECO:0000256" key="5">
    <source>
        <dbReference type="SAM" id="MobiDB-lite"/>
    </source>
</evidence>
<dbReference type="GO" id="GO:0005615">
    <property type="term" value="C:extracellular space"/>
    <property type="evidence" value="ECO:0007669"/>
    <property type="project" value="TreeGrafter"/>
</dbReference>
<keyword evidence="3" id="KW-0106">Calcium</keyword>
<protein>
    <submittedName>
        <fullName evidence="7">Uncharacterized protein</fullName>
    </submittedName>
</protein>
<keyword evidence="1" id="KW-0479">Metal-binding</keyword>
<dbReference type="SUPFAM" id="SSF56496">
    <property type="entry name" value="Fibrinogen C-terminal domain-like"/>
    <property type="match status" value="1"/>
</dbReference>
<dbReference type="InterPro" id="IPR002181">
    <property type="entry name" value="Fibrinogen_a/b/g_C_dom"/>
</dbReference>
<evidence type="ECO:0000256" key="1">
    <source>
        <dbReference type="ARBA" id="ARBA00022723"/>
    </source>
</evidence>
<feature type="region of interest" description="Disordered" evidence="5">
    <location>
        <begin position="29"/>
        <end position="52"/>
    </location>
</feature>
<evidence type="ECO:0000313" key="7">
    <source>
        <dbReference type="EMBL" id="CAB3976745.1"/>
    </source>
</evidence>
<evidence type="ECO:0000256" key="2">
    <source>
        <dbReference type="ARBA" id="ARBA00022734"/>
    </source>
</evidence>
<dbReference type="PANTHER" id="PTHR16146">
    <property type="entry name" value="INTELECTIN"/>
    <property type="match status" value="1"/>
</dbReference>
<evidence type="ECO:0000313" key="8">
    <source>
        <dbReference type="Proteomes" id="UP001152795"/>
    </source>
</evidence>
<keyword evidence="4" id="KW-1015">Disulfide bond</keyword>
<dbReference type="Proteomes" id="UP001152795">
    <property type="component" value="Unassembled WGS sequence"/>
</dbReference>
<comment type="caution">
    <text evidence="7">The sequence shown here is derived from an EMBL/GenBank/DDBJ whole genome shotgun (WGS) entry which is preliminary data.</text>
</comment>
<dbReference type="InterPro" id="IPR014716">
    <property type="entry name" value="Fibrinogen_a/b/g_C_1"/>
</dbReference>
<evidence type="ECO:0000256" key="6">
    <source>
        <dbReference type="SAM" id="SignalP"/>
    </source>
</evidence>